<evidence type="ECO:0000313" key="1">
    <source>
        <dbReference type="Proteomes" id="UP000046392"/>
    </source>
</evidence>
<name>A0A0N5B2E4_STREA</name>
<keyword evidence="1" id="KW-1185">Reference proteome</keyword>
<protein>
    <submittedName>
        <fullName evidence="2">MORN repeat-containing protein 5</fullName>
    </submittedName>
</protein>
<organism evidence="1 2">
    <name type="scientific">Strongyloides papillosus</name>
    <name type="common">Intestinal threadworm</name>
    <dbReference type="NCBI Taxonomy" id="174720"/>
    <lineage>
        <taxon>Eukaryota</taxon>
        <taxon>Metazoa</taxon>
        <taxon>Ecdysozoa</taxon>
        <taxon>Nematoda</taxon>
        <taxon>Chromadorea</taxon>
        <taxon>Rhabditida</taxon>
        <taxon>Tylenchina</taxon>
        <taxon>Panagrolaimomorpha</taxon>
        <taxon>Strongyloidoidea</taxon>
        <taxon>Strongyloididae</taxon>
        <taxon>Strongyloides</taxon>
    </lineage>
</organism>
<sequence length="165" mass="19019">MTGETSHSKKAYQSNDSLFDAKFTGSGIKIVASKDEIGIPNKKYTFGYDNEGTFYADSNKSYQYGFYDKGRFTPFNNSPIDEYKGAFGYLYRGTFYVQKTPTEYCYPKKYQFGYVDNGLFISLQKFQDNQYDLSQTIPERKYPKSKVPVSSDDDNQVIDLTKHII</sequence>
<evidence type="ECO:0000313" key="2">
    <source>
        <dbReference type="WBParaSite" id="SPAL_0000025100.1"/>
    </source>
</evidence>
<dbReference type="AlphaFoldDB" id="A0A0N5B2E4"/>
<reference evidence="2" key="1">
    <citation type="submission" date="2017-02" db="UniProtKB">
        <authorList>
            <consortium name="WormBaseParasite"/>
        </authorList>
    </citation>
    <scope>IDENTIFICATION</scope>
</reference>
<proteinExistence type="predicted"/>
<accession>A0A0N5B2E4</accession>
<dbReference type="Proteomes" id="UP000046392">
    <property type="component" value="Unplaced"/>
</dbReference>
<dbReference type="WBParaSite" id="SPAL_0000025100.1">
    <property type="protein sequence ID" value="SPAL_0000025100.1"/>
    <property type="gene ID" value="SPAL_0000025100"/>
</dbReference>